<evidence type="ECO:0000256" key="2">
    <source>
        <dbReference type="ARBA" id="ARBA00008867"/>
    </source>
</evidence>
<dbReference type="CDD" id="cd14226">
    <property type="entry name" value="PKc_DYRK1"/>
    <property type="match status" value="1"/>
</dbReference>
<evidence type="ECO:0000256" key="1">
    <source>
        <dbReference type="ARBA" id="ARBA00004123"/>
    </source>
</evidence>
<dbReference type="SMART" id="SM00220">
    <property type="entry name" value="S_TKc"/>
    <property type="match status" value="1"/>
</dbReference>
<comment type="function">
    <text evidence="13">Possible role in the function of olfactory neurons.</text>
</comment>
<evidence type="ECO:0000256" key="7">
    <source>
        <dbReference type="ARBA" id="ARBA00022777"/>
    </source>
</evidence>
<accession>A0A7I4Z5S5</accession>
<evidence type="ECO:0000256" key="6">
    <source>
        <dbReference type="ARBA" id="ARBA00022741"/>
    </source>
</evidence>
<comment type="catalytic activity">
    <reaction evidence="11">
        <text>L-threonyl-[protein] + ATP = O-phospho-L-threonyl-[protein] + ADP + H(+)</text>
        <dbReference type="Rhea" id="RHEA:46608"/>
        <dbReference type="Rhea" id="RHEA-COMP:11060"/>
        <dbReference type="Rhea" id="RHEA-COMP:11605"/>
        <dbReference type="ChEBI" id="CHEBI:15378"/>
        <dbReference type="ChEBI" id="CHEBI:30013"/>
        <dbReference type="ChEBI" id="CHEBI:30616"/>
        <dbReference type="ChEBI" id="CHEBI:61977"/>
        <dbReference type="ChEBI" id="CHEBI:456216"/>
        <dbReference type="EC" id="2.7.12.1"/>
    </reaction>
</comment>
<comment type="catalytic activity">
    <reaction evidence="12">
        <text>L-tyrosyl-[protein] + ATP = O-phospho-L-tyrosyl-[protein] + ADP + H(+)</text>
        <dbReference type="Rhea" id="RHEA:10596"/>
        <dbReference type="Rhea" id="RHEA-COMP:10136"/>
        <dbReference type="Rhea" id="RHEA-COMP:20101"/>
        <dbReference type="ChEBI" id="CHEBI:15378"/>
        <dbReference type="ChEBI" id="CHEBI:30616"/>
        <dbReference type="ChEBI" id="CHEBI:46858"/>
        <dbReference type="ChEBI" id="CHEBI:61978"/>
        <dbReference type="ChEBI" id="CHEBI:456216"/>
        <dbReference type="EC" id="2.7.12.1"/>
    </reaction>
</comment>
<evidence type="ECO:0000256" key="17">
    <source>
        <dbReference type="PROSITE-ProRule" id="PRU10141"/>
    </source>
</evidence>
<feature type="compositionally biased region" description="Polar residues" evidence="18">
    <location>
        <begin position="536"/>
        <end position="557"/>
    </location>
</feature>
<dbReference type="SUPFAM" id="SSF56112">
    <property type="entry name" value="Protein kinase-like (PK-like)"/>
    <property type="match status" value="1"/>
</dbReference>
<feature type="domain" description="Protein kinase" evidence="19">
    <location>
        <begin position="212"/>
        <end position="533"/>
    </location>
</feature>
<dbReference type="InterPro" id="IPR050494">
    <property type="entry name" value="Ser_Thr_dual-spec_kinase"/>
</dbReference>
<dbReference type="InterPro" id="IPR017441">
    <property type="entry name" value="Protein_kinase_ATP_BS"/>
</dbReference>
<keyword evidence="6 17" id="KW-0547">Nucleotide-binding</keyword>
<dbReference type="PROSITE" id="PS00107">
    <property type="entry name" value="PROTEIN_KINASE_ATP"/>
    <property type="match status" value="1"/>
</dbReference>
<dbReference type="GO" id="GO:0005524">
    <property type="term" value="F:ATP binding"/>
    <property type="evidence" value="ECO:0007669"/>
    <property type="project" value="UniProtKB-UniRule"/>
</dbReference>
<dbReference type="FunFam" id="3.30.200.20:FF:000087">
    <property type="entry name" value="Dual specificity tyrosine-phosphorylation-regulated kinase 1A"/>
    <property type="match status" value="1"/>
</dbReference>
<evidence type="ECO:0000256" key="11">
    <source>
        <dbReference type="ARBA" id="ARBA00049308"/>
    </source>
</evidence>
<evidence type="ECO:0000256" key="8">
    <source>
        <dbReference type="ARBA" id="ARBA00022840"/>
    </source>
</evidence>
<evidence type="ECO:0000256" key="16">
    <source>
        <dbReference type="ARBA" id="ARBA00081336"/>
    </source>
</evidence>
<keyword evidence="20" id="KW-1185">Reference proteome</keyword>
<dbReference type="Pfam" id="PF00069">
    <property type="entry name" value="Pkinase"/>
    <property type="match status" value="1"/>
</dbReference>
<evidence type="ECO:0000256" key="4">
    <source>
        <dbReference type="ARBA" id="ARBA00022527"/>
    </source>
</evidence>
<dbReference type="FunFam" id="1.10.510.10:FF:000117">
    <property type="entry name" value="dual specificity tyrosine-phosphorylation-regulated kinase 1A isoform X1"/>
    <property type="match status" value="1"/>
</dbReference>
<dbReference type="Gene3D" id="3.30.200.20">
    <property type="entry name" value="Phosphorylase Kinase, domain 1"/>
    <property type="match status" value="1"/>
</dbReference>
<keyword evidence="5" id="KW-0808">Transferase</keyword>
<keyword evidence="4" id="KW-0723">Serine/threonine-protein kinase</keyword>
<comment type="subcellular location">
    <subcellularLocation>
        <location evidence="1">Nucleus</location>
    </subcellularLocation>
</comment>
<comment type="similarity">
    <text evidence="2">Belongs to the protein kinase superfamily. CMGC Ser/Thr protein kinase family. MNB/DYRK subfamily.</text>
</comment>
<evidence type="ECO:0000259" key="19">
    <source>
        <dbReference type="PROSITE" id="PS50011"/>
    </source>
</evidence>
<dbReference type="EC" id="2.7.12.1" evidence="3"/>
<evidence type="ECO:0000256" key="15">
    <source>
        <dbReference type="ARBA" id="ARBA00077071"/>
    </source>
</evidence>
<dbReference type="Proteomes" id="UP000025227">
    <property type="component" value="Unplaced"/>
</dbReference>
<protein>
    <recommendedName>
        <fullName evidence="14">Dual specificity tyrosine-phosphorylation-regulated kinase mbk-1</fullName>
        <ecNumber evidence="3">2.7.12.1</ecNumber>
    </recommendedName>
    <alternativeName>
        <fullName evidence="15">Dual specificity Yak1-related kinase mbk-1</fullName>
    </alternativeName>
    <alternativeName>
        <fullName evidence="16">Minibrain Kinase 1</fullName>
    </alternativeName>
</protein>
<evidence type="ECO:0000256" key="9">
    <source>
        <dbReference type="ARBA" id="ARBA00023242"/>
    </source>
</evidence>
<feature type="binding site" evidence="17">
    <location>
        <position position="241"/>
    </location>
    <ligand>
        <name>ATP</name>
        <dbReference type="ChEBI" id="CHEBI:30616"/>
    </ligand>
</feature>
<evidence type="ECO:0000256" key="12">
    <source>
        <dbReference type="ARBA" id="ARBA00051680"/>
    </source>
</evidence>
<organism evidence="20 21">
    <name type="scientific">Haemonchus contortus</name>
    <name type="common">Barber pole worm</name>
    <dbReference type="NCBI Taxonomy" id="6289"/>
    <lineage>
        <taxon>Eukaryota</taxon>
        <taxon>Metazoa</taxon>
        <taxon>Ecdysozoa</taxon>
        <taxon>Nematoda</taxon>
        <taxon>Chromadorea</taxon>
        <taxon>Rhabditida</taxon>
        <taxon>Rhabditina</taxon>
        <taxon>Rhabditomorpha</taxon>
        <taxon>Strongyloidea</taxon>
        <taxon>Trichostrongylidae</taxon>
        <taxon>Haemonchus</taxon>
    </lineage>
</organism>
<feature type="compositionally biased region" description="Polar residues" evidence="18">
    <location>
        <begin position="618"/>
        <end position="652"/>
    </location>
</feature>
<evidence type="ECO:0000313" key="21">
    <source>
        <dbReference type="WBParaSite" id="HCON_00177230-00001"/>
    </source>
</evidence>
<keyword evidence="9" id="KW-0539">Nucleus</keyword>
<feature type="compositionally biased region" description="Polar residues" evidence="18">
    <location>
        <begin position="571"/>
        <end position="592"/>
    </location>
</feature>
<dbReference type="InterPro" id="IPR008271">
    <property type="entry name" value="Ser/Thr_kinase_AS"/>
</dbReference>
<dbReference type="OMA" id="CDLIRTY"/>
<dbReference type="PROSITE" id="PS50011">
    <property type="entry name" value="PROTEIN_KINASE_DOM"/>
    <property type="match status" value="1"/>
</dbReference>
<dbReference type="PANTHER" id="PTHR24058:SF28">
    <property type="entry name" value="SERINE_THREONINE-PROTEIN KINASE MINIBRAIN"/>
    <property type="match status" value="1"/>
</dbReference>
<dbReference type="PROSITE" id="PS00108">
    <property type="entry name" value="PROTEIN_KINASE_ST"/>
    <property type="match status" value="1"/>
</dbReference>
<sequence>MTPEQVRAISAKADEERRRLKNSVVQQAHSFLHNQPYMQPLQEHKPTNACRKAASDGSRAATENINRGHAEAPLRKLTCDLIRTYKNINESFYLRKALRRQEQQGNIQSCHAASTATAPSACSDEASQVLRAAHNSVTTSERQQNFNPKGLPHFDTNAPPASLMVVPAVSEGGENKNRQKSSRGGPHNDGYDDKNNDYILKDGECFNARYIILTEKPIGKGSFGQVTRAYDTVAKEDVAIKIIKNKKTFFDQAQIEIKLLEMMRAHDTERKYNVVLLKSHFVHRNHLCLVFELLSYNLYDLLRNTNFRGVSLNLTRKFAQQLTKTLLFLSSPELSIIHCDLKPENVLLCNPKRSKINIIDFGSSCQIGHRIYQYIQSRFYRSPEVLLGIAYDTKIDMWSLGCILVEMHTGEPLFAGSSELDQMMKIVEVLGMPPKELLDIGPKTHKYFGKTEDGVYYCKTTRDSFNKCYRGPGHRKLHDILGVTSGGPSGRRAGESGHSVEEYSKFKDLIKRMLAYDPKARISPYYAVRHPFLRPRTTSQCGHPGTTNSPTHQTSKVGQDMWGSQMDCTEDGTQSLRNSSGVPAPSHTSSVAEQIRPLLNETPQFGGSYPHSTGDIFHQSSGPQPSRDTSLDNTPTRSSNKTRTFTSQAAHPTQHDNL</sequence>
<feature type="region of interest" description="Disordered" evidence="18">
    <location>
        <begin position="172"/>
        <end position="194"/>
    </location>
</feature>
<evidence type="ECO:0000313" key="20">
    <source>
        <dbReference type="Proteomes" id="UP000025227"/>
    </source>
</evidence>
<dbReference type="WBParaSite" id="HCON_00177230-00001">
    <property type="protein sequence ID" value="HCON_00177230-00001"/>
    <property type="gene ID" value="HCON_00177230"/>
</dbReference>
<evidence type="ECO:0000256" key="10">
    <source>
        <dbReference type="ARBA" id="ARBA00049003"/>
    </source>
</evidence>
<dbReference type="InterPro" id="IPR011009">
    <property type="entry name" value="Kinase-like_dom_sf"/>
</dbReference>
<dbReference type="AlphaFoldDB" id="A0A7I4Z5S5"/>
<dbReference type="OrthoDB" id="9332038at2759"/>
<feature type="region of interest" description="Disordered" evidence="18">
    <location>
        <begin position="536"/>
        <end position="658"/>
    </location>
</feature>
<dbReference type="GO" id="GO:0004712">
    <property type="term" value="F:protein serine/threonine/tyrosine kinase activity"/>
    <property type="evidence" value="ECO:0007669"/>
    <property type="project" value="UniProtKB-EC"/>
</dbReference>
<evidence type="ECO:0000256" key="3">
    <source>
        <dbReference type="ARBA" id="ARBA00013203"/>
    </source>
</evidence>
<evidence type="ECO:0000256" key="18">
    <source>
        <dbReference type="SAM" id="MobiDB-lite"/>
    </source>
</evidence>
<reference evidence="21" key="1">
    <citation type="submission" date="2020-12" db="UniProtKB">
        <authorList>
            <consortium name="WormBaseParasite"/>
        </authorList>
    </citation>
    <scope>IDENTIFICATION</scope>
    <source>
        <strain evidence="21">MHco3</strain>
    </source>
</reference>
<evidence type="ECO:0000256" key="5">
    <source>
        <dbReference type="ARBA" id="ARBA00022679"/>
    </source>
</evidence>
<evidence type="ECO:0000256" key="14">
    <source>
        <dbReference type="ARBA" id="ARBA00070594"/>
    </source>
</evidence>
<dbReference type="Gene3D" id="1.10.510.10">
    <property type="entry name" value="Transferase(Phosphotransferase) domain 1"/>
    <property type="match status" value="1"/>
</dbReference>
<comment type="catalytic activity">
    <reaction evidence="10">
        <text>L-seryl-[protein] + ATP = O-phospho-L-seryl-[protein] + ADP + H(+)</text>
        <dbReference type="Rhea" id="RHEA:17989"/>
        <dbReference type="Rhea" id="RHEA-COMP:9863"/>
        <dbReference type="Rhea" id="RHEA-COMP:11604"/>
        <dbReference type="ChEBI" id="CHEBI:15378"/>
        <dbReference type="ChEBI" id="CHEBI:29999"/>
        <dbReference type="ChEBI" id="CHEBI:30616"/>
        <dbReference type="ChEBI" id="CHEBI:83421"/>
        <dbReference type="ChEBI" id="CHEBI:456216"/>
        <dbReference type="EC" id="2.7.12.1"/>
    </reaction>
</comment>
<evidence type="ECO:0000256" key="13">
    <source>
        <dbReference type="ARBA" id="ARBA00054345"/>
    </source>
</evidence>
<proteinExistence type="inferred from homology"/>
<dbReference type="InterPro" id="IPR000719">
    <property type="entry name" value="Prot_kinase_dom"/>
</dbReference>
<dbReference type="PANTHER" id="PTHR24058">
    <property type="entry name" value="DUAL SPECIFICITY PROTEIN KINASE"/>
    <property type="match status" value="1"/>
</dbReference>
<dbReference type="GO" id="GO:0005634">
    <property type="term" value="C:nucleus"/>
    <property type="evidence" value="ECO:0007669"/>
    <property type="project" value="UniProtKB-SubCell"/>
</dbReference>
<keyword evidence="7" id="KW-0418">Kinase</keyword>
<dbReference type="GO" id="GO:0004674">
    <property type="term" value="F:protein serine/threonine kinase activity"/>
    <property type="evidence" value="ECO:0007669"/>
    <property type="project" value="UniProtKB-KW"/>
</dbReference>
<keyword evidence="8 17" id="KW-0067">ATP-binding</keyword>
<name>A0A7I4Z5S5_HAECO</name>
<dbReference type="InterPro" id="IPR044131">
    <property type="entry name" value="PKc_DYR1A/1B"/>
</dbReference>